<reference evidence="2" key="1">
    <citation type="submission" date="2016-10" db="EMBL/GenBank/DDBJ databases">
        <authorList>
            <person name="Varghese N."/>
            <person name="Submissions S."/>
        </authorList>
    </citation>
    <scope>NUCLEOTIDE SEQUENCE [LARGE SCALE GENOMIC DNA]</scope>
    <source>
        <strain evidence="2">DSM 21580</strain>
    </source>
</reference>
<evidence type="ECO:0000313" key="1">
    <source>
        <dbReference type="EMBL" id="SEF62198.1"/>
    </source>
</evidence>
<keyword evidence="2" id="KW-1185">Reference proteome</keyword>
<organism evidence="1 2">
    <name type="scientific">Halpernia humi</name>
    <dbReference type="NCBI Taxonomy" id="493375"/>
    <lineage>
        <taxon>Bacteria</taxon>
        <taxon>Pseudomonadati</taxon>
        <taxon>Bacteroidota</taxon>
        <taxon>Flavobacteriia</taxon>
        <taxon>Flavobacteriales</taxon>
        <taxon>Weeksellaceae</taxon>
        <taxon>Chryseobacterium group</taxon>
        <taxon>Halpernia</taxon>
    </lineage>
</organism>
<dbReference type="AlphaFoldDB" id="A0A1H5TJ44"/>
<name>A0A1H5TJ44_9FLAO</name>
<sequence length="50" mass="5912">MKLKNVLTFIFENAPKIRYYANLVIQVIEKVDSLNIWHKENAPVQKPTKK</sequence>
<dbReference type="EMBL" id="FNUS01000001">
    <property type="protein sequence ID" value="SEF62198.1"/>
    <property type="molecule type" value="Genomic_DNA"/>
</dbReference>
<protein>
    <submittedName>
        <fullName evidence="1">Uncharacterized protein</fullName>
    </submittedName>
</protein>
<dbReference type="Proteomes" id="UP000236738">
    <property type="component" value="Unassembled WGS sequence"/>
</dbReference>
<gene>
    <name evidence="1" type="ORF">SAMN05421847_0475</name>
</gene>
<proteinExistence type="predicted"/>
<accession>A0A1H5TJ44</accession>
<evidence type="ECO:0000313" key="2">
    <source>
        <dbReference type="Proteomes" id="UP000236738"/>
    </source>
</evidence>